<evidence type="ECO:0000313" key="4">
    <source>
        <dbReference type="EMBL" id="KAG5560459.1"/>
    </source>
</evidence>
<name>A0AAV6L7R1_9ERIC</name>
<feature type="region of interest" description="Disordered" evidence="2">
    <location>
        <begin position="118"/>
        <end position="158"/>
    </location>
</feature>
<dbReference type="AlphaFoldDB" id="A0AAV6L7R1"/>
<dbReference type="SMART" id="SM00054">
    <property type="entry name" value="EFh"/>
    <property type="match status" value="2"/>
</dbReference>
<dbReference type="InterPro" id="IPR011992">
    <property type="entry name" value="EF-hand-dom_pair"/>
</dbReference>
<protein>
    <recommendedName>
        <fullName evidence="3">EF-hand domain-containing protein</fullName>
    </recommendedName>
</protein>
<feature type="domain" description="EF-hand" evidence="3">
    <location>
        <begin position="59"/>
        <end position="87"/>
    </location>
</feature>
<evidence type="ECO:0000259" key="3">
    <source>
        <dbReference type="PROSITE" id="PS50222"/>
    </source>
</evidence>
<dbReference type="PROSITE" id="PS50222">
    <property type="entry name" value="EF_HAND_2"/>
    <property type="match status" value="2"/>
</dbReference>
<keyword evidence="1" id="KW-0106">Calcium</keyword>
<feature type="compositionally biased region" description="Polar residues" evidence="2">
    <location>
        <begin position="118"/>
        <end position="153"/>
    </location>
</feature>
<dbReference type="Pfam" id="PF13202">
    <property type="entry name" value="EF-hand_5"/>
    <property type="match status" value="2"/>
</dbReference>
<dbReference type="PROSITE" id="PS00018">
    <property type="entry name" value="EF_HAND_1"/>
    <property type="match status" value="1"/>
</dbReference>
<sequence length="195" mass="22005">MEEMRGAAMAYYANMPNNQQQMVRSFYESIDRNGDGKVSIQEYSVFLAEKGYKQCMPPNLFKLLDRNNDGTLDFEECVTFFYMITCNRLVICKGCESYLWGLHFLCVECYNVKTSEGQEETSNNVKTSEGQEETSNNVKTSEGQEETSNNVKTSKGRVSKREMVKEAVENFQLGYNIGTIGVQTANAVNAGCTIM</sequence>
<proteinExistence type="predicted"/>
<evidence type="ECO:0000313" key="5">
    <source>
        <dbReference type="Proteomes" id="UP000823749"/>
    </source>
</evidence>
<reference evidence="4" key="1">
    <citation type="submission" date="2020-08" db="EMBL/GenBank/DDBJ databases">
        <title>Plant Genome Project.</title>
        <authorList>
            <person name="Zhang R.-G."/>
        </authorList>
    </citation>
    <scope>NUCLEOTIDE SEQUENCE</scope>
    <source>
        <strain evidence="4">WSP0</strain>
        <tissue evidence="4">Leaf</tissue>
    </source>
</reference>
<accession>A0AAV6L7R1</accession>
<gene>
    <name evidence="4" type="ORF">RHGRI_003694</name>
</gene>
<feature type="domain" description="EF-hand" evidence="3">
    <location>
        <begin position="18"/>
        <end position="53"/>
    </location>
</feature>
<dbReference type="InterPro" id="IPR001751">
    <property type="entry name" value="S100/CaBP7/8-like_CS"/>
</dbReference>
<dbReference type="SUPFAM" id="SSF47473">
    <property type="entry name" value="EF-hand"/>
    <property type="match status" value="1"/>
</dbReference>
<dbReference type="CDD" id="cd00051">
    <property type="entry name" value="EFh"/>
    <property type="match status" value="1"/>
</dbReference>
<keyword evidence="5" id="KW-1185">Reference proteome</keyword>
<dbReference type="Proteomes" id="UP000823749">
    <property type="component" value="Chromosome 2"/>
</dbReference>
<comment type="caution">
    <text evidence="4">The sequence shown here is derived from an EMBL/GenBank/DDBJ whole genome shotgun (WGS) entry which is preliminary data.</text>
</comment>
<evidence type="ECO:0000256" key="1">
    <source>
        <dbReference type="ARBA" id="ARBA00022837"/>
    </source>
</evidence>
<dbReference type="Gene3D" id="1.10.238.10">
    <property type="entry name" value="EF-hand"/>
    <property type="match status" value="1"/>
</dbReference>
<dbReference type="InterPro" id="IPR018247">
    <property type="entry name" value="EF_Hand_1_Ca_BS"/>
</dbReference>
<dbReference type="EMBL" id="JACTNZ010000002">
    <property type="protein sequence ID" value="KAG5560459.1"/>
    <property type="molecule type" value="Genomic_DNA"/>
</dbReference>
<evidence type="ECO:0000256" key="2">
    <source>
        <dbReference type="SAM" id="MobiDB-lite"/>
    </source>
</evidence>
<dbReference type="GO" id="GO:0005509">
    <property type="term" value="F:calcium ion binding"/>
    <property type="evidence" value="ECO:0007669"/>
    <property type="project" value="InterPro"/>
</dbReference>
<organism evidence="4 5">
    <name type="scientific">Rhododendron griersonianum</name>
    <dbReference type="NCBI Taxonomy" id="479676"/>
    <lineage>
        <taxon>Eukaryota</taxon>
        <taxon>Viridiplantae</taxon>
        <taxon>Streptophyta</taxon>
        <taxon>Embryophyta</taxon>
        <taxon>Tracheophyta</taxon>
        <taxon>Spermatophyta</taxon>
        <taxon>Magnoliopsida</taxon>
        <taxon>eudicotyledons</taxon>
        <taxon>Gunneridae</taxon>
        <taxon>Pentapetalae</taxon>
        <taxon>asterids</taxon>
        <taxon>Ericales</taxon>
        <taxon>Ericaceae</taxon>
        <taxon>Ericoideae</taxon>
        <taxon>Rhodoreae</taxon>
        <taxon>Rhododendron</taxon>
    </lineage>
</organism>
<dbReference type="PROSITE" id="PS00303">
    <property type="entry name" value="S100_CABP"/>
    <property type="match status" value="1"/>
</dbReference>
<dbReference type="InterPro" id="IPR002048">
    <property type="entry name" value="EF_hand_dom"/>
</dbReference>